<dbReference type="SUPFAM" id="SSF56784">
    <property type="entry name" value="HAD-like"/>
    <property type="match status" value="1"/>
</dbReference>
<dbReference type="EMBL" id="KV722412">
    <property type="protein sequence ID" value="OCH90079.1"/>
    <property type="molecule type" value="Genomic_DNA"/>
</dbReference>
<gene>
    <name evidence="1" type="ORF">OBBRIDRAFT_835285</name>
</gene>
<keyword evidence="2" id="KW-1185">Reference proteome</keyword>
<dbReference type="Gene3D" id="3.40.50.1000">
    <property type="entry name" value="HAD superfamily/HAD-like"/>
    <property type="match status" value="1"/>
</dbReference>
<dbReference type="Gene3D" id="1.10.150.240">
    <property type="entry name" value="Putative phosphatase, domain 2"/>
    <property type="match status" value="1"/>
</dbReference>
<dbReference type="InterPro" id="IPR023214">
    <property type="entry name" value="HAD_sf"/>
</dbReference>
<accession>A0A8E2AVR2</accession>
<dbReference type="PANTHER" id="PTHR43611:SF3">
    <property type="entry name" value="FLAVIN MONONUCLEOTIDE HYDROLASE 1, CHLOROPLATIC"/>
    <property type="match status" value="1"/>
</dbReference>
<proteinExistence type="predicted"/>
<evidence type="ECO:0000313" key="2">
    <source>
        <dbReference type="Proteomes" id="UP000250043"/>
    </source>
</evidence>
<reference evidence="1 2" key="1">
    <citation type="submission" date="2016-07" db="EMBL/GenBank/DDBJ databases">
        <title>Draft genome of the white-rot fungus Obba rivulosa 3A-2.</title>
        <authorList>
            <consortium name="DOE Joint Genome Institute"/>
            <person name="Miettinen O."/>
            <person name="Riley R."/>
            <person name="Acob R."/>
            <person name="Barry K."/>
            <person name="Cullen D."/>
            <person name="De Vries R."/>
            <person name="Hainaut M."/>
            <person name="Hatakka A."/>
            <person name="Henrissat B."/>
            <person name="Hilden K."/>
            <person name="Kuo R."/>
            <person name="Labutti K."/>
            <person name="Lipzen A."/>
            <person name="Makela M.R."/>
            <person name="Sandor L."/>
            <person name="Spatafora J.W."/>
            <person name="Grigoriev I.V."/>
            <person name="Hibbett D.S."/>
        </authorList>
    </citation>
    <scope>NUCLEOTIDE SEQUENCE [LARGE SCALE GENOMIC DNA]</scope>
    <source>
        <strain evidence="1 2">3A-2</strain>
    </source>
</reference>
<evidence type="ECO:0000313" key="1">
    <source>
        <dbReference type="EMBL" id="OCH90079.1"/>
    </source>
</evidence>
<dbReference type="InterPro" id="IPR036412">
    <property type="entry name" value="HAD-like_sf"/>
</dbReference>
<dbReference type="AlphaFoldDB" id="A0A8E2AVR2"/>
<dbReference type="InterPro" id="IPR023198">
    <property type="entry name" value="PGP-like_dom2"/>
</dbReference>
<dbReference type="Proteomes" id="UP000250043">
    <property type="component" value="Unassembled WGS sequence"/>
</dbReference>
<dbReference type="OrthoDB" id="2012566at2759"/>
<organism evidence="1 2">
    <name type="scientific">Obba rivulosa</name>
    <dbReference type="NCBI Taxonomy" id="1052685"/>
    <lineage>
        <taxon>Eukaryota</taxon>
        <taxon>Fungi</taxon>
        <taxon>Dikarya</taxon>
        <taxon>Basidiomycota</taxon>
        <taxon>Agaricomycotina</taxon>
        <taxon>Agaricomycetes</taxon>
        <taxon>Polyporales</taxon>
        <taxon>Gelatoporiaceae</taxon>
        <taxon>Obba</taxon>
    </lineage>
</organism>
<name>A0A8E2AVR2_9APHY</name>
<dbReference type="PANTHER" id="PTHR43611">
    <property type="entry name" value="ALPHA-D-GLUCOSE 1-PHOSPHATE PHOSPHATASE"/>
    <property type="match status" value="1"/>
</dbReference>
<protein>
    <submittedName>
        <fullName evidence="1">HAD-like protein</fullName>
    </submittedName>
</protein>
<sequence>MSGPSRYTTLILDLGDVLFTWSPKTKTSISPRVLKDVLNSPVWFEYECGRISQEDCYASVGKAFTLEPSEIDSAFKQARASMESNEDLIALVRELKALSNGRLRVFALSNISKPDYEYVKTLPADWSIFDRVFPSAFVGERKPHLGVYKHFENVQPARSLGMRGVVFEKFQDVNRALRNIFGDPAERGRSFLRENAKRLNSVLETGEVFDENYAQLLIVELTNDNQLVNLPDDNEIWNYFYEKALFGQHIPDDLDTTSLALTVLKKEPKAASSVMNKMLEYRDTDGILQTYFDEKLQKLDPLTNVNVLNLFYTYGRGDELQESLGWIRSTLLYRAYIGESRFYPSADYFLYFVYRLTSCTVELALLKTLLAERVAERVGAEGDAVDLGLRLFMCAGLDVENKVDLQKLLDMQHEDGGWDGGYVYKFSTPGIRVSNRGLATAAAIEGIESMKRAGDEE</sequence>